<reference evidence="3" key="1">
    <citation type="journal article" date="2019" name="PLoS Negl. Trop. Dis.">
        <title>Revisiting the worldwide diversity of Leptospira species in the environment.</title>
        <authorList>
            <person name="Vincent A.T."/>
            <person name="Schiettekatte O."/>
            <person name="Bourhy P."/>
            <person name="Veyrier F.J."/>
            <person name="Picardeau M."/>
        </authorList>
    </citation>
    <scope>NUCLEOTIDE SEQUENCE [LARGE SCALE GENOMIC DNA]</scope>
    <source>
        <strain evidence="3">SCS5</strain>
    </source>
</reference>
<dbReference type="Proteomes" id="UP000297855">
    <property type="component" value="Unassembled WGS sequence"/>
</dbReference>
<proteinExistence type="inferred from homology"/>
<dbReference type="InterPro" id="IPR005545">
    <property type="entry name" value="YCII"/>
</dbReference>
<dbReference type="PANTHER" id="PTHR37828:SF1">
    <property type="entry name" value="YCII-RELATED DOMAIN-CONTAINING PROTEIN"/>
    <property type="match status" value="1"/>
</dbReference>
<gene>
    <name evidence="3" type="ORF">EHO61_10280</name>
</gene>
<protein>
    <recommendedName>
        <fullName evidence="2">YCII-related domain-containing protein</fullName>
    </recommendedName>
</protein>
<accession>A0A4V3JEE4</accession>
<dbReference type="SUPFAM" id="SSF54909">
    <property type="entry name" value="Dimeric alpha+beta barrel"/>
    <property type="match status" value="1"/>
</dbReference>
<dbReference type="InterPro" id="IPR011008">
    <property type="entry name" value="Dimeric_a/b-barrel"/>
</dbReference>
<name>A0A4V3JEE4_9LEPT</name>
<feature type="domain" description="YCII-related" evidence="2">
    <location>
        <begin position="1"/>
        <end position="83"/>
    </location>
</feature>
<dbReference type="AlphaFoldDB" id="A0A4V3JEE4"/>
<dbReference type="RefSeq" id="WP_135813521.1">
    <property type="nucleotide sequence ID" value="NZ_RQEV01000011.1"/>
</dbReference>
<evidence type="ECO:0000313" key="3">
    <source>
        <dbReference type="EMBL" id="TGK17854.1"/>
    </source>
</evidence>
<sequence length="99" mass="11471">MKFFLIELRYTSSLEKIEAAVVEHRAFLQTLYDRGILLLSGPKEPRIGGMILGKANSKEELQNLLREDPFQKQGLAEVSFTEFHPVKYQKFLEDWISTP</sequence>
<evidence type="ECO:0000313" key="4">
    <source>
        <dbReference type="Proteomes" id="UP000297855"/>
    </source>
</evidence>
<dbReference type="PANTHER" id="PTHR37828">
    <property type="entry name" value="GSR2449 PROTEIN"/>
    <property type="match status" value="1"/>
</dbReference>
<evidence type="ECO:0000256" key="1">
    <source>
        <dbReference type="ARBA" id="ARBA00007689"/>
    </source>
</evidence>
<keyword evidence="4" id="KW-1185">Reference proteome</keyword>
<dbReference type="Pfam" id="PF03795">
    <property type="entry name" value="YCII"/>
    <property type="match status" value="1"/>
</dbReference>
<dbReference type="Gene3D" id="3.30.70.1060">
    <property type="entry name" value="Dimeric alpha+beta barrel"/>
    <property type="match status" value="1"/>
</dbReference>
<dbReference type="OrthoDB" id="9814407at2"/>
<dbReference type="EMBL" id="RQEV01000011">
    <property type="protein sequence ID" value="TGK17854.1"/>
    <property type="molecule type" value="Genomic_DNA"/>
</dbReference>
<comment type="similarity">
    <text evidence="1">Belongs to the YciI family.</text>
</comment>
<comment type="caution">
    <text evidence="3">The sequence shown here is derived from an EMBL/GenBank/DDBJ whole genome shotgun (WGS) entry which is preliminary data.</text>
</comment>
<organism evidence="3 4">
    <name type="scientific">Leptospira fluminis</name>
    <dbReference type="NCBI Taxonomy" id="2484979"/>
    <lineage>
        <taxon>Bacteria</taxon>
        <taxon>Pseudomonadati</taxon>
        <taxon>Spirochaetota</taxon>
        <taxon>Spirochaetia</taxon>
        <taxon>Leptospirales</taxon>
        <taxon>Leptospiraceae</taxon>
        <taxon>Leptospira</taxon>
    </lineage>
</organism>
<evidence type="ECO:0000259" key="2">
    <source>
        <dbReference type="Pfam" id="PF03795"/>
    </source>
</evidence>